<evidence type="ECO:0008006" key="4">
    <source>
        <dbReference type="Google" id="ProtNLM"/>
    </source>
</evidence>
<reference evidence="2 3" key="1">
    <citation type="submission" date="2012-05" db="EMBL/GenBank/DDBJ databases">
        <title>Recombination and specialization in a pathogen metapopulation.</title>
        <authorList>
            <person name="Gardiner A."/>
            <person name="Kemen E."/>
            <person name="Schultz-Larsen T."/>
            <person name="MacLean D."/>
            <person name="Van Oosterhout C."/>
            <person name="Jones J.D.G."/>
        </authorList>
    </citation>
    <scope>NUCLEOTIDE SEQUENCE [LARGE SCALE GENOMIC DNA]</scope>
    <source>
        <strain evidence="2 3">Ac Nc2</strain>
    </source>
</reference>
<dbReference type="Proteomes" id="UP000053237">
    <property type="component" value="Unassembled WGS sequence"/>
</dbReference>
<dbReference type="AlphaFoldDB" id="A0A024GVU9"/>
<evidence type="ECO:0000313" key="2">
    <source>
        <dbReference type="EMBL" id="CCI50578.1"/>
    </source>
</evidence>
<keyword evidence="3" id="KW-1185">Reference proteome</keyword>
<dbReference type="EMBL" id="CAIX01000586">
    <property type="protein sequence ID" value="CCI50578.1"/>
    <property type="molecule type" value="Genomic_DNA"/>
</dbReference>
<sequence length="154" mass="17802">MRLPAVASSIVFALCSPFTFPKVFCGGWPYNLSQLAVLRTYKFAARLYTLQQTQDLEMKSGSAVLRASLMHRKKSHWKDRTPADALPFDLYYLYAISRTSHLYRHLLFSKLRYRIERLVVVLSYVRATVSSSIIKQHFFSNDPSPACIINYKNN</sequence>
<proteinExistence type="predicted"/>
<feature type="signal peptide" evidence="1">
    <location>
        <begin position="1"/>
        <end position="21"/>
    </location>
</feature>
<keyword evidence="1" id="KW-0732">Signal</keyword>
<feature type="chain" id="PRO_5001529681" description="Secreted protein" evidence="1">
    <location>
        <begin position="22"/>
        <end position="154"/>
    </location>
</feature>
<organism evidence="2 3">
    <name type="scientific">Albugo candida</name>
    <dbReference type="NCBI Taxonomy" id="65357"/>
    <lineage>
        <taxon>Eukaryota</taxon>
        <taxon>Sar</taxon>
        <taxon>Stramenopiles</taxon>
        <taxon>Oomycota</taxon>
        <taxon>Peronosporomycetes</taxon>
        <taxon>Albuginales</taxon>
        <taxon>Albuginaceae</taxon>
        <taxon>Albugo</taxon>
    </lineage>
</organism>
<evidence type="ECO:0000256" key="1">
    <source>
        <dbReference type="SAM" id="SignalP"/>
    </source>
</evidence>
<comment type="caution">
    <text evidence="2">The sequence shown here is derived from an EMBL/GenBank/DDBJ whole genome shotgun (WGS) entry which is preliminary data.</text>
</comment>
<dbReference type="InParanoid" id="A0A024GVU9"/>
<protein>
    <recommendedName>
        <fullName evidence="4">Secreted protein</fullName>
    </recommendedName>
</protein>
<evidence type="ECO:0000313" key="3">
    <source>
        <dbReference type="Proteomes" id="UP000053237"/>
    </source>
</evidence>
<accession>A0A024GVU9</accession>
<gene>
    <name evidence="2" type="ORF">BN9_125170</name>
</gene>
<name>A0A024GVU9_9STRA</name>